<sequence length="625" mass="69593">MRANDVEPARVTSRRYLEELEAHCTSLRRILLRLKEESDDGRREILDSLDVESFGQDAGLDEESPQLVSRTASAANAVASSSQSAPDTSKASFRIASDGDNRLSLHGPSSLFYISPSKAVTSPSTLNTSITEVLDLQQQLFMGWIDSLASQAEVPALSNEVWHYLLRLHWTWVQPLFGFVHRKAFLRDMHRTPTQSSLFSPFLLYSLCAHVVRHDDLRLLGDDAASSNPFLRQARLLVTREVERGSSLAAIQGLLLLSSVECAVGRVCQAWVYLMVQDLGIHLDGREGADREHFTAEELANRRHSFWSAYLWDKMVSLYLGRRPALQLSRYSPSANFTDEEAEAEIWCPAGNRLDDFPIFMPTPARAASTFANVCRLACIINDILTYDAGETESPRLEQAVQSLATWREELPSTLRIHASAGFQTIPPSHVINLKVHRGPPPNSSINSALEICVLAQLSHKHFRDRQAVLSHCSTTYVNRLRVRENNPWLSNEESILVSSLQWCTQRLSEASATIKALTRPLAVLQDQLEALQSILPGAVELWFSTNVAHPGNGARQDPAPPLPTESGLEVLSSSLDQTIHDDRIGLNSQSYDLNAMFSRDLWDWPGGGEMAGIDSLSFEQFGLQ</sequence>
<dbReference type="GO" id="GO:0006351">
    <property type="term" value="P:DNA-templated transcription"/>
    <property type="evidence" value="ECO:0007669"/>
    <property type="project" value="InterPro"/>
</dbReference>
<dbReference type="STRING" id="1296120.A0A1B9GHV1"/>
<dbReference type="GO" id="GO:0008270">
    <property type="term" value="F:zinc ion binding"/>
    <property type="evidence" value="ECO:0007669"/>
    <property type="project" value="InterPro"/>
</dbReference>
<evidence type="ECO:0000256" key="2">
    <source>
        <dbReference type="ARBA" id="ARBA00022833"/>
    </source>
</evidence>
<dbReference type="InterPro" id="IPR051615">
    <property type="entry name" value="Transcr_Regulatory_Elem"/>
</dbReference>
<evidence type="ECO:0000256" key="5">
    <source>
        <dbReference type="ARBA" id="ARBA00023163"/>
    </source>
</evidence>
<dbReference type="EMBL" id="KV700148">
    <property type="protein sequence ID" value="OCF30511.1"/>
    <property type="molecule type" value="Genomic_DNA"/>
</dbReference>
<keyword evidence="2" id="KW-0862">Zinc</keyword>
<proteinExistence type="predicted"/>
<gene>
    <name evidence="8" type="ORF">I316_07839</name>
</gene>
<dbReference type="OrthoDB" id="2123952at2759"/>
<reference evidence="8 9" key="1">
    <citation type="submission" date="2013-07" db="EMBL/GenBank/DDBJ databases">
        <title>The Genome Sequence of Cryptococcus heveanensis BCC8398.</title>
        <authorList>
            <consortium name="The Broad Institute Genome Sequencing Platform"/>
            <person name="Cuomo C."/>
            <person name="Litvintseva A."/>
            <person name="Chen Y."/>
            <person name="Heitman J."/>
            <person name="Sun S."/>
            <person name="Springer D."/>
            <person name="Dromer F."/>
            <person name="Young S.K."/>
            <person name="Zeng Q."/>
            <person name="Gargeya S."/>
            <person name="Fitzgerald M."/>
            <person name="Abouelleil A."/>
            <person name="Alvarado L."/>
            <person name="Berlin A.M."/>
            <person name="Chapman S.B."/>
            <person name="Dewar J."/>
            <person name="Goldberg J."/>
            <person name="Griggs A."/>
            <person name="Gujja S."/>
            <person name="Hansen M."/>
            <person name="Howarth C."/>
            <person name="Imamovic A."/>
            <person name="Larimer J."/>
            <person name="McCowan C."/>
            <person name="Murphy C."/>
            <person name="Pearson M."/>
            <person name="Priest M."/>
            <person name="Roberts A."/>
            <person name="Saif S."/>
            <person name="Shea T."/>
            <person name="Sykes S."/>
            <person name="Wortman J."/>
            <person name="Nusbaum C."/>
            <person name="Birren B."/>
        </authorList>
    </citation>
    <scope>NUCLEOTIDE SEQUENCE [LARGE SCALE GENOMIC DNA]</scope>
    <source>
        <strain evidence="8 9">BCC8398</strain>
    </source>
</reference>
<evidence type="ECO:0000256" key="6">
    <source>
        <dbReference type="ARBA" id="ARBA00023242"/>
    </source>
</evidence>
<dbReference type="InterPro" id="IPR007219">
    <property type="entry name" value="XnlR_reg_dom"/>
</dbReference>
<evidence type="ECO:0000256" key="4">
    <source>
        <dbReference type="ARBA" id="ARBA00023125"/>
    </source>
</evidence>
<keyword evidence="9" id="KW-1185">Reference proteome</keyword>
<dbReference type="AlphaFoldDB" id="A0A1B9GHV1"/>
<organism evidence="8 9">
    <name type="scientific">Kwoniella heveanensis BCC8398</name>
    <dbReference type="NCBI Taxonomy" id="1296120"/>
    <lineage>
        <taxon>Eukaryota</taxon>
        <taxon>Fungi</taxon>
        <taxon>Dikarya</taxon>
        <taxon>Basidiomycota</taxon>
        <taxon>Agaricomycotina</taxon>
        <taxon>Tremellomycetes</taxon>
        <taxon>Tremellales</taxon>
        <taxon>Cryptococcaceae</taxon>
        <taxon>Kwoniella</taxon>
    </lineage>
</organism>
<evidence type="ECO:0000313" key="9">
    <source>
        <dbReference type="Proteomes" id="UP000092666"/>
    </source>
</evidence>
<dbReference type="CDD" id="cd12148">
    <property type="entry name" value="fungal_TF_MHR"/>
    <property type="match status" value="1"/>
</dbReference>
<dbReference type="Pfam" id="PF04082">
    <property type="entry name" value="Fungal_trans"/>
    <property type="match status" value="1"/>
</dbReference>
<keyword evidence="6" id="KW-0539">Nucleus</keyword>
<feature type="domain" description="Xylanolytic transcriptional activator regulatory" evidence="7">
    <location>
        <begin position="270"/>
        <end position="340"/>
    </location>
</feature>
<keyword evidence="4" id="KW-0238">DNA-binding</keyword>
<keyword evidence="3" id="KW-0805">Transcription regulation</keyword>
<dbReference type="PANTHER" id="PTHR31313:SF85">
    <property type="entry name" value="ZN(II)2CYS6 TRANSCRIPTION FACTOR (EUROFUNG)"/>
    <property type="match status" value="1"/>
</dbReference>
<evidence type="ECO:0000313" key="8">
    <source>
        <dbReference type="EMBL" id="OCF30511.1"/>
    </source>
</evidence>
<dbReference type="SMART" id="SM00906">
    <property type="entry name" value="Fungal_trans"/>
    <property type="match status" value="1"/>
</dbReference>
<dbReference type="PANTHER" id="PTHR31313">
    <property type="entry name" value="TY1 ENHANCER ACTIVATOR"/>
    <property type="match status" value="1"/>
</dbReference>
<keyword evidence="5" id="KW-0804">Transcription</keyword>
<evidence type="ECO:0000256" key="3">
    <source>
        <dbReference type="ARBA" id="ARBA00023015"/>
    </source>
</evidence>
<protein>
    <recommendedName>
        <fullName evidence="7">Xylanolytic transcriptional activator regulatory domain-containing protein</fullName>
    </recommendedName>
</protein>
<dbReference type="GO" id="GO:0003677">
    <property type="term" value="F:DNA binding"/>
    <property type="evidence" value="ECO:0007669"/>
    <property type="project" value="UniProtKB-KW"/>
</dbReference>
<keyword evidence="1" id="KW-0479">Metal-binding</keyword>
<name>A0A1B9GHV1_9TREE</name>
<accession>A0A1B9GHV1</accession>
<reference evidence="9" key="2">
    <citation type="submission" date="2013-12" db="EMBL/GenBank/DDBJ databases">
        <title>Evolution of pathogenesis and genome organization in the Tremellales.</title>
        <authorList>
            <person name="Cuomo C."/>
            <person name="Litvintseva A."/>
            <person name="Heitman J."/>
            <person name="Chen Y."/>
            <person name="Sun S."/>
            <person name="Springer D."/>
            <person name="Dromer F."/>
            <person name="Young S."/>
            <person name="Zeng Q."/>
            <person name="Chapman S."/>
            <person name="Gujja S."/>
            <person name="Saif S."/>
            <person name="Birren B."/>
        </authorList>
    </citation>
    <scope>NUCLEOTIDE SEQUENCE [LARGE SCALE GENOMIC DNA]</scope>
    <source>
        <strain evidence="9">BCC8398</strain>
    </source>
</reference>
<dbReference type="Proteomes" id="UP000092666">
    <property type="component" value="Unassembled WGS sequence"/>
</dbReference>
<evidence type="ECO:0000259" key="7">
    <source>
        <dbReference type="SMART" id="SM00906"/>
    </source>
</evidence>
<evidence type="ECO:0000256" key="1">
    <source>
        <dbReference type="ARBA" id="ARBA00022723"/>
    </source>
</evidence>